<evidence type="ECO:0000313" key="1">
    <source>
        <dbReference type="EMBL" id="KAG5397306.1"/>
    </source>
</evidence>
<keyword evidence="2" id="KW-1185">Reference proteome</keyword>
<dbReference type="PANTHER" id="PTHR33067">
    <property type="entry name" value="RNA-DIRECTED DNA POLYMERASE-RELATED"/>
    <property type="match status" value="1"/>
</dbReference>
<organism evidence="1 2">
    <name type="scientific">Brassica rapa subsp. trilocularis</name>
    <dbReference type="NCBI Taxonomy" id="1813537"/>
    <lineage>
        <taxon>Eukaryota</taxon>
        <taxon>Viridiplantae</taxon>
        <taxon>Streptophyta</taxon>
        <taxon>Embryophyta</taxon>
        <taxon>Tracheophyta</taxon>
        <taxon>Spermatophyta</taxon>
        <taxon>Magnoliopsida</taxon>
        <taxon>eudicotyledons</taxon>
        <taxon>Gunneridae</taxon>
        <taxon>Pentapetalae</taxon>
        <taxon>rosids</taxon>
        <taxon>malvids</taxon>
        <taxon>Brassicales</taxon>
        <taxon>Brassicaceae</taxon>
        <taxon>Brassiceae</taxon>
        <taxon>Brassica</taxon>
    </lineage>
</organism>
<dbReference type="Proteomes" id="UP000823674">
    <property type="component" value="Chromosome A05"/>
</dbReference>
<evidence type="ECO:0000313" key="2">
    <source>
        <dbReference type="Proteomes" id="UP000823674"/>
    </source>
</evidence>
<comment type="caution">
    <text evidence="1">The sequence shown here is derived from an EMBL/GenBank/DDBJ whole genome shotgun (WGS) entry which is preliminary data.</text>
</comment>
<protein>
    <recommendedName>
        <fullName evidence="3">Aspartic peptidase DDI1-type domain-containing protein</fullName>
    </recommendedName>
</protein>
<sequence length="559" mass="62555">MRNDEGIWYEVCLEEFGNVQAVLAVQVWVPNLDQTHQKSLGENVTLKELHRVLTLELMTIEGIKSACDRLDQAVKFGFMRCGHSTVMYATRTGADLRLKECPTPNTIMRPPLHEKDDMYHHASESHKYIAPERNTTRFVFSLDVSKPQEGVRVLTTRVHLYIDTSNQTHKQLQSNHHAVPAVGNSQPDKLKGLGIMMQQLLQSQQVQAKAMNQVTTDINNRMDNMYTDLTERKKPEQLSAETALGAEERTEHPASSELTAPDKLDEIPPVRVYVPKVPYTIPPRHLMDPISAEQLAGETRGEMKALFIEALTPSLKALPKVYDPGKIYFPCSIAGVEFKEALCDSGYSVNLVSKAIVDELGIVDVEPSLVTLAFGKSSTRVPYGTIRNLHVQVGDSIIDLPNKRVSFFNINKKVFYKTVPKRSQIRYASCISVVNGEQQIIIRKEFGEKAEIKEVLDGDPHDTKTLSGNAKVNEKVQKKRVKGDPMITLIPRLCDDKSIEYEVKCKGTSKPFSKVRLILTHELKEKGEAVVKGLLSRVLKLNISDCGACFGTSPHAQTD</sequence>
<gene>
    <name evidence="1" type="primary">A05p024110.1_BraROA</name>
    <name evidence="1" type="ORF">IGI04_019120</name>
</gene>
<dbReference type="EMBL" id="JADBGQ010000005">
    <property type="protein sequence ID" value="KAG5397306.1"/>
    <property type="molecule type" value="Genomic_DNA"/>
</dbReference>
<accession>A0ABQ7MEX4</accession>
<proteinExistence type="predicted"/>
<reference evidence="1 2" key="1">
    <citation type="submission" date="2021-03" db="EMBL/GenBank/DDBJ databases">
        <authorList>
            <person name="King G.J."/>
            <person name="Bancroft I."/>
            <person name="Baten A."/>
            <person name="Bloomfield J."/>
            <person name="Borpatragohain P."/>
            <person name="He Z."/>
            <person name="Irish N."/>
            <person name="Irwin J."/>
            <person name="Liu K."/>
            <person name="Mauleon R.P."/>
            <person name="Moore J."/>
            <person name="Morris R."/>
            <person name="Ostergaard L."/>
            <person name="Wang B."/>
            <person name="Wells R."/>
        </authorList>
    </citation>
    <scope>NUCLEOTIDE SEQUENCE [LARGE SCALE GENOMIC DNA]</scope>
    <source>
        <strain evidence="1">R-o-18</strain>
        <tissue evidence="1">Leaf</tissue>
    </source>
</reference>
<dbReference type="InterPro" id="IPR021109">
    <property type="entry name" value="Peptidase_aspartic_dom_sf"/>
</dbReference>
<evidence type="ECO:0008006" key="3">
    <source>
        <dbReference type="Google" id="ProtNLM"/>
    </source>
</evidence>
<dbReference type="Gene3D" id="2.40.70.10">
    <property type="entry name" value="Acid Proteases"/>
    <property type="match status" value="1"/>
</dbReference>
<name>A0ABQ7MEX4_BRACM</name>
<dbReference type="PANTHER" id="PTHR33067:SF31">
    <property type="entry name" value="RNA-DIRECTED DNA POLYMERASE"/>
    <property type="match status" value="1"/>
</dbReference>